<dbReference type="SUPFAM" id="SSF52029">
    <property type="entry name" value="GroEL apical domain-like"/>
    <property type="match status" value="1"/>
</dbReference>
<proteinExistence type="inferred from homology"/>
<dbReference type="PROSITE" id="PS00995">
    <property type="entry name" value="TCP1_3"/>
    <property type="match status" value="1"/>
</dbReference>
<evidence type="ECO:0000256" key="5">
    <source>
        <dbReference type="ARBA" id="ARBA00073562"/>
    </source>
</evidence>
<evidence type="ECO:0000313" key="10">
    <source>
        <dbReference type="EMBL" id="AGT35276.1"/>
    </source>
</evidence>
<keyword evidence="2 8" id="KW-0547">Nucleotide-binding</keyword>
<evidence type="ECO:0000256" key="8">
    <source>
        <dbReference type="RuleBase" id="RU004187"/>
    </source>
</evidence>
<dbReference type="SUPFAM" id="SSF48592">
    <property type="entry name" value="GroEL equatorial domain-like"/>
    <property type="match status" value="1"/>
</dbReference>
<dbReference type="SUPFAM" id="SSF54849">
    <property type="entry name" value="GroEL-intermediate domain like"/>
    <property type="match status" value="1"/>
</dbReference>
<keyword evidence="11" id="KW-1185">Reference proteome</keyword>
<dbReference type="PATRIC" id="fig|1365176.7.peg.913"/>
<sequence>MATLEGGSMASVAQVGGVPVLILKEGTSRQAGREALHLNIMIAKAISETIKTTLGPKGMDKMLIDTLGDITISNDGATILDEMDVQHPIAKLMVEVAKAQDKEVGDGTTTAVVLTGELLKEAEKLLEKNIHPTVIVSGYKKASEKAREILKSKAIKVDLKDMDTLKKVAATSMRSKAIATLRDYFAEIAVKAVTQVAEQVNGQIRVDVDNIQIIKKKGGAFLDTQLIYGVVVDKEVVHPAMPKRVVNAKIALLDAPLEVEKTEIDAEIRISSPEQMHQFLEEEEKILRDMVEKIKESGANVVFCQKGIDDVAQYYLAKAGIMAVRRVKKSDMEKLARATGAKILTRVEDISPETLGTAELVEERKVADEKMVFVEGCPNPKSVTILVRGGFERAVDEAERAIKDALYAVADVLRNPYILPGGGAIEAELARELRKYAPEVGGKEQLAVEAFANALESIPRTLAENAGLDPIDIIADLRAAHEDSSKWGYGVDVVNGGVADMISLGVFEPLAVKDHAIKVATEAASMILRIDDIISASKLEEKKGEKEKKGEEEEKSSEFD</sequence>
<dbReference type="InterPro" id="IPR017998">
    <property type="entry name" value="Chaperone_TCP-1"/>
</dbReference>
<dbReference type="GO" id="GO:0005737">
    <property type="term" value="C:cytoplasm"/>
    <property type="evidence" value="ECO:0007669"/>
    <property type="project" value="UniProtKB-ARBA"/>
</dbReference>
<evidence type="ECO:0000256" key="7">
    <source>
        <dbReference type="ARBA" id="ARBA00076887"/>
    </source>
</evidence>
<dbReference type="InterPro" id="IPR053374">
    <property type="entry name" value="TCP-1_chaperonin"/>
</dbReference>
<organism evidence="10 11">
    <name type="scientific">Thermofilum adornatum</name>
    <dbReference type="NCBI Taxonomy" id="1365176"/>
    <lineage>
        <taxon>Archaea</taxon>
        <taxon>Thermoproteota</taxon>
        <taxon>Thermoprotei</taxon>
        <taxon>Thermofilales</taxon>
        <taxon>Thermofilaceae</taxon>
        <taxon>Thermofilum</taxon>
    </lineage>
</organism>
<dbReference type="PRINTS" id="PR00304">
    <property type="entry name" value="TCOMPLEXTCP1"/>
</dbReference>
<dbReference type="KEGG" id="thb:N186_04640"/>
<dbReference type="Proteomes" id="UP000015543">
    <property type="component" value="Chromosome"/>
</dbReference>
<dbReference type="PROSITE" id="PS00750">
    <property type="entry name" value="TCP1_1"/>
    <property type="match status" value="1"/>
</dbReference>
<dbReference type="CDD" id="cd03343">
    <property type="entry name" value="cpn60"/>
    <property type="match status" value="1"/>
</dbReference>
<dbReference type="Pfam" id="PF00118">
    <property type="entry name" value="Cpn60_TCP1"/>
    <property type="match status" value="1"/>
</dbReference>
<evidence type="ECO:0000256" key="1">
    <source>
        <dbReference type="ARBA" id="ARBA00008020"/>
    </source>
</evidence>
<dbReference type="InterPro" id="IPR027413">
    <property type="entry name" value="GROEL-like_equatorial_sf"/>
</dbReference>
<name>S5ZL07_9CREN</name>
<dbReference type="NCBIfam" id="NF041082">
    <property type="entry name" value="thermosome_alpha"/>
    <property type="match status" value="1"/>
</dbReference>
<dbReference type="InterPro" id="IPR027409">
    <property type="entry name" value="GroEL-like_apical_dom_sf"/>
</dbReference>
<evidence type="ECO:0000256" key="2">
    <source>
        <dbReference type="ARBA" id="ARBA00022741"/>
    </source>
</evidence>
<dbReference type="InterPro" id="IPR002194">
    <property type="entry name" value="Chaperonin_TCP-1_CS"/>
</dbReference>
<dbReference type="InterPro" id="IPR002423">
    <property type="entry name" value="Cpn60/GroEL/TCP-1"/>
</dbReference>
<accession>S5ZL07</accession>
<dbReference type="FunFam" id="1.10.560.10:FF:000017">
    <property type="entry name" value="T-complex protein 1 subunit eta"/>
    <property type="match status" value="1"/>
</dbReference>
<dbReference type="Gene3D" id="3.50.7.10">
    <property type="entry name" value="GroEL"/>
    <property type="match status" value="1"/>
</dbReference>
<dbReference type="InterPro" id="IPR027410">
    <property type="entry name" value="TCP-1-like_intermed_sf"/>
</dbReference>
<evidence type="ECO:0000256" key="4">
    <source>
        <dbReference type="ARBA" id="ARBA00023186"/>
    </source>
</evidence>
<evidence type="ECO:0000256" key="6">
    <source>
        <dbReference type="ARBA" id="ARBA00076811"/>
    </source>
</evidence>
<keyword evidence="3 8" id="KW-0067">ATP-binding</keyword>
<dbReference type="GO" id="GO:0051082">
    <property type="term" value="F:unfolded protein binding"/>
    <property type="evidence" value="ECO:0007669"/>
    <property type="project" value="InterPro"/>
</dbReference>
<dbReference type="EMBL" id="CP006646">
    <property type="protein sequence ID" value="AGT35276.1"/>
    <property type="molecule type" value="Genomic_DNA"/>
</dbReference>
<dbReference type="eggNOG" id="arCOG01257">
    <property type="taxonomic scope" value="Archaea"/>
</dbReference>
<evidence type="ECO:0000256" key="9">
    <source>
        <dbReference type="SAM" id="MobiDB-lite"/>
    </source>
</evidence>
<gene>
    <name evidence="10" type="ORF">N186_04640</name>
</gene>
<dbReference type="GO" id="GO:0005524">
    <property type="term" value="F:ATP binding"/>
    <property type="evidence" value="ECO:0007669"/>
    <property type="project" value="UniProtKB-KW"/>
</dbReference>
<dbReference type="PANTHER" id="PTHR11353">
    <property type="entry name" value="CHAPERONIN"/>
    <property type="match status" value="1"/>
</dbReference>
<dbReference type="HOGENOM" id="CLU_008891_7_3_2"/>
<dbReference type="InterPro" id="IPR054827">
    <property type="entry name" value="thermosome_alpha"/>
</dbReference>
<dbReference type="Gene3D" id="3.30.260.10">
    <property type="entry name" value="TCP-1-like chaperonin intermediate domain"/>
    <property type="match status" value="1"/>
</dbReference>
<dbReference type="NCBIfam" id="TIGR02339">
    <property type="entry name" value="thermosome_arch"/>
    <property type="match status" value="1"/>
</dbReference>
<dbReference type="Gene3D" id="1.10.560.10">
    <property type="entry name" value="GroEL-like equatorial domain"/>
    <property type="match status" value="1"/>
</dbReference>
<dbReference type="GO" id="GO:0016887">
    <property type="term" value="F:ATP hydrolysis activity"/>
    <property type="evidence" value="ECO:0007669"/>
    <property type="project" value="InterPro"/>
</dbReference>
<dbReference type="GO" id="GO:0140662">
    <property type="term" value="F:ATP-dependent protein folding chaperone"/>
    <property type="evidence" value="ECO:0007669"/>
    <property type="project" value="InterPro"/>
</dbReference>
<dbReference type="GO" id="GO:0032991">
    <property type="term" value="C:protein-containing complex"/>
    <property type="evidence" value="ECO:0007669"/>
    <property type="project" value="UniProtKB-ARBA"/>
</dbReference>
<feature type="region of interest" description="Disordered" evidence="9">
    <location>
        <begin position="540"/>
        <end position="560"/>
    </location>
</feature>
<dbReference type="NCBIfam" id="NF041083">
    <property type="entry name" value="thermosome_beta"/>
    <property type="match status" value="1"/>
</dbReference>
<dbReference type="AlphaFoldDB" id="S5ZL07"/>
<dbReference type="PROSITE" id="PS00751">
    <property type="entry name" value="TCP1_2"/>
    <property type="match status" value="1"/>
</dbReference>
<keyword evidence="4 8" id="KW-0143">Chaperone</keyword>
<dbReference type="InterPro" id="IPR012714">
    <property type="entry name" value="Thermosome_arc"/>
</dbReference>
<comment type="similarity">
    <text evidence="1 8">Belongs to the TCP-1 chaperonin family.</text>
</comment>
<reference evidence="10 11" key="1">
    <citation type="journal article" date="2013" name="Genome Announc.">
        <title>Complete Genomic Sequence of 'Thermofilum adornatus' Strain 1910bT, a Hyperthermophilic Anaerobic Organotrophic Crenarchaeon.</title>
        <authorList>
            <person name="Dominova I.N."/>
            <person name="Kublanov I.V."/>
            <person name="Podosokorskaya O.A."/>
            <person name="Derbikova K.S."/>
            <person name="Patrushev M.V."/>
            <person name="Toshchakov S.V."/>
        </authorList>
    </citation>
    <scope>NUCLEOTIDE SEQUENCE [LARGE SCALE GENOMIC DNA]</scope>
    <source>
        <strain evidence="11">1910b</strain>
    </source>
</reference>
<evidence type="ECO:0000313" key="11">
    <source>
        <dbReference type="Proteomes" id="UP000015543"/>
    </source>
</evidence>
<evidence type="ECO:0000256" key="3">
    <source>
        <dbReference type="ARBA" id="ARBA00022840"/>
    </source>
</evidence>
<protein>
    <recommendedName>
        <fullName evidence="5">Thermosome subunit beta</fullName>
    </recommendedName>
    <alternativeName>
        <fullName evidence="6">Chaperonin subunit beta</fullName>
    </alternativeName>
    <alternativeName>
        <fullName evidence="7">Thermosome subunit 2</fullName>
    </alternativeName>
</protein>